<name>X1R916_9ZZZZ</name>
<proteinExistence type="predicted"/>
<gene>
    <name evidence="1" type="ORF">S12H4_04533</name>
</gene>
<organism evidence="1">
    <name type="scientific">marine sediment metagenome</name>
    <dbReference type="NCBI Taxonomy" id="412755"/>
    <lineage>
        <taxon>unclassified sequences</taxon>
        <taxon>metagenomes</taxon>
        <taxon>ecological metagenomes</taxon>
    </lineage>
</organism>
<evidence type="ECO:0000313" key="1">
    <source>
        <dbReference type="EMBL" id="GAI59645.1"/>
    </source>
</evidence>
<dbReference type="EMBL" id="BARW01001409">
    <property type="protein sequence ID" value="GAI59645.1"/>
    <property type="molecule type" value="Genomic_DNA"/>
</dbReference>
<dbReference type="AlphaFoldDB" id="X1R916"/>
<protein>
    <submittedName>
        <fullName evidence="1">Uncharacterized protein</fullName>
    </submittedName>
</protein>
<comment type="caution">
    <text evidence="1">The sequence shown here is derived from an EMBL/GenBank/DDBJ whole genome shotgun (WGS) entry which is preliminary data.</text>
</comment>
<sequence length="71" mass="7805">MLGEILLKLVAVLTVDDVQECKRLGLEDEVGGMLDLWESVAVAWCEGDVVEGNIWPVIQIKLNELKAALRG</sequence>
<reference evidence="1" key="1">
    <citation type="journal article" date="2014" name="Front. Microbiol.">
        <title>High frequency of phylogenetically diverse reductive dehalogenase-homologous genes in deep subseafloor sedimentary metagenomes.</title>
        <authorList>
            <person name="Kawai M."/>
            <person name="Futagami T."/>
            <person name="Toyoda A."/>
            <person name="Takaki Y."/>
            <person name="Nishi S."/>
            <person name="Hori S."/>
            <person name="Arai W."/>
            <person name="Tsubouchi T."/>
            <person name="Morono Y."/>
            <person name="Uchiyama I."/>
            <person name="Ito T."/>
            <person name="Fujiyama A."/>
            <person name="Inagaki F."/>
            <person name="Takami H."/>
        </authorList>
    </citation>
    <scope>NUCLEOTIDE SEQUENCE</scope>
    <source>
        <strain evidence="1">Expedition CK06-06</strain>
    </source>
</reference>
<accession>X1R916</accession>